<dbReference type="RefSeq" id="WP_207987857.1">
    <property type="nucleotide sequence ID" value="NZ_CP071794.1"/>
</dbReference>
<dbReference type="SUPFAM" id="SSF53720">
    <property type="entry name" value="ALDH-like"/>
    <property type="match status" value="1"/>
</dbReference>
<keyword evidence="5" id="KW-0804">Transcription</keyword>
<feature type="domain" description="Proline dehydrogenase PutA" evidence="8">
    <location>
        <begin position="67"/>
        <end position="172"/>
    </location>
</feature>
<evidence type="ECO:0000259" key="6">
    <source>
        <dbReference type="Pfam" id="PF00171"/>
    </source>
</evidence>
<dbReference type="PROSITE" id="PS00070">
    <property type="entry name" value="ALDEHYDE_DEHYDR_CYS"/>
    <property type="match status" value="1"/>
</dbReference>
<keyword evidence="5" id="KW-0805">Transcription regulation</keyword>
<comment type="similarity">
    <text evidence="5">In the C-terminal section; belongs to the aldehyde dehydrogenase family.</text>
</comment>
<dbReference type="InterPro" id="IPR024089">
    <property type="entry name" value="PRODH_PutA_dom_I/II"/>
</dbReference>
<evidence type="ECO:0000256" key="5">
    <source>
        <dbReference type="PIRNR" id="PIRNR000197"/>
    </source>
</evidence>
<comment type="cofactor">
    <cofactor evidence="5">
        <name>FAD</name>
        <dbReference type="ChEBI" id="CHEBI:57692"/>
    </cofactor>
</comment>
<comment type="pathway">
    <text evidence="5">Amino-acid degradation; L-proline degradation into L-glutamate; L-glutamate from L-proline: step 1/2.</text>
</comment>
<dbReference type="Pfam" id="PF01619">
    <property type="entry name" value="Pro_dh"/>
    <property type="match status" value="1"/>
</dbReference>
<dbReference type="InterPro" id="IPR002872">
    <property type="entry name" value="Proline_DH_dom"/>
</dbReference>
<dbReference type="InterPro" id="IPR005933">
    <property type="entry name" value="PutA_C"/>
</dbReference>
<dbReference type="InterPro" id="IPR029041">
    <property type="entry name" value="FAD-linked_oxidoreductase-like"/>
</dbReference>
<dbReference type="InterPro" id="IPR016162">
    <property type="entry name" value="Ald_DH_N"/>
</dbReference>
<dbReference type="InterPro" id="IPR025703">
    <property type="entry name" value="Bifunct_PutA"/>
</dbReference>
<dbReference type="GO" id="GO:0004657">
    <property type="term" value="F:proline dehydrogenase activity"/>
    <property type="evidence" value="ECO:0007669"/>
    <property type="project" value="UniProtKB-EC"/>
</dbReference>
<evidence type="ECO:0000256" key="2">
    <source>
        <dbReference type="ARBA" id="ARBA00023002"/>
    </source>
</evidence>
<dbReference type="NCBIfam" id="NF008869">
    <property type="entry name" value="PRK11904.1"/>
    <property type="match status" value="1"/>
</dbReference>
<keyword evidence="5" id="KW-0285">Flavoprotein</keyword>
<gene>
    <name evidence="9" type="primary">putA</name>
    <name evidence="9" type="ORF">J4G78_18010</name>
</gene>
<comment type="catalytic activity">
    <reaction evidence="5">
        <text>L-proline + a quinone = (S)-1-pyrroline-5-carboxylate + a quinol + H(+)</text>
        <dbReference type="Rhea" id="RHEA:23784"/>
        <dbReference type="ChEBI" id="CHEBI:15378"/>
        <dbReference type="ChEBI" id="CHEBI:17388"/>
        <dbReference type="ChEBI" id="CHEBI:24646"/>
        <dbReference type="ChEBI" id="CHEBI:60039"/>
        <dbReference type="ChEBI" id="CHEBI:132124"/>
        <dbReference type="EC" id="1.5.5.2"/>
    </reaction>
</comment>
<dbReference type="Pfam" id="PF14850">
    <property type="entry name" value="Pro_dh-DNA_bdg"/>
    <property type="match status" value="1"/>
</dbReference>
<dbReference type="PANTHER" id="PTHR42862:SF1">
    <property type="entry name" value="DELTA-1-PYRROLINE-5-CARBOXYLATE DEHYDROGENASE 2, ISOFORM A-RELATED"/>
    <property type="match status" value="1"/>
</dbReference>
<protein>
    <recommendedName>
        <fullName evidence="5">Bifunctional protein PutA</fullName>
    </recommendedName>
    <domain>
        <recommendedName>
            <fullName evidence="5">Proline dehydrogenase</fullName>
            <ecNumber evidence="5">1.5.5.2</ecNumber>
        </recommendedName>
        <alternativeName>
            <fullName evidence="5">Proline oxidase</fullName>
        </alternativeName>
    </domain>
    <domain>
        <recommendedName>
            <fullName evidence="5">Delta-1-pyrroline-5-carboxylate dehydrogenase</fullName>
            <shortName evidence="5">P5C dehydrogenase</shortName>
            <ecNumber evidence="5">1.2.1.88</ecNumber>
        </recommendedName>
        <alternativeName>
            <fullName evidence="5">L-glutamate gamma-semialdehyde dehydrogenase</fullName>
        </alternativeName>
    </domain>
</protein>
<evidence type="ECO:0000256" key="4">
    <source>
        <dbReference type="ARBA" id="ARBA00048142"/>
    </source>
</evidence>
<feature type="domain" description="Proline dehydrogenase" evidence="7">
    <location>
        <begin position="181"/>
        <end position="474"/>
    </location>
</feature>
<dbReference type="NCBIfam" id="TIGR01238">
    <property type="entry name" value="D1pyr5carbox3"/>
    <property type="match status" value="1"/>
</dbReference>
<organism evidence="9 10">
    <name type="scientific">Parasphingorhabdus cellanae</name>
    <dbReference type="NCBI Taxonomy" id="2806553"/>
    <lineage>
        <taxon>Bacteria</taxon>
        <taxon>Pseudomonadati</taxon>
        <taxon>Pseudomonadota</taxon>
        <taxon>Alphaproteobacteria</taxon>
        <taxon>Sphingomonadales</taxon>
        <taxon>Sphingomonadaceae</taxon>
        <taxon>Parasphingorhabdus</taxon>
    </lineage>
</organism>
<comment type="pathway">
    <text evidence="1 5">Amino-acid degradation; L-proline degradation into L-glutamate; L-glutamate from L-proline: step 2/2.</text>
</comment>
<dbReference type="InterPro" id="IPR024082">
    <property type="entry name" value="PRODH_PutA_dom_II"/>
</dbReference>
<dbReference type="Gene3D" id="3.40.309.10">
    <property type="entry name" value="Aldehyde Dehydrogenase, Chain A, domain 2"/>
    <property type="match status" value="1"/>
</dbReference>
<dbReference type="PANTHER" id="PTHR42862">
    <property type="entry name" value="DELTA-1-PYRROLINE-5-CARBOXYLATE DEHYDROGENASE 1, ISOFORM A-RELATED"/>
    <property type="match status" value="1"/>
</dbReference>
<dbReference type="InterPro" id="IPR050485">
    <property type="entry name" value="Proline_metab_enzyme"/>
</dbReference>
<dbReference type="SUPFAM" id="SSF51730">
    <property type="entry name" value="FAD-linked oxidoreductase"/>
    <property type="match status" value="1"/>
</dbReference>
<reference evidence="9 10" key="1">
    <citation type="submission" date="2021-03" db="EMBL/GenBank/DDBJ databases">
        <title>Complete genome of Parasphingorhabdus_sp.JHSY0214.</title>
        <authorList>
            <person name="Yoo J.H."/>
            <person name="Bae J.W."/>
        </authorList>
    </citation>
    <scope>NUCLEOTIDE SEQUENCE [LARGE SCALE GENOMIC DNA]</scope>
    <source>
        <strain evidence="9 10">JHSY0214</strain>
    </source>
</reference>
<accession>A0ABX7T389</accession>
<comment type="similarity">
    <text evidence="5">In the N-terminal section; belongs to the proline dehydrogenase family.</text>
</comment>
<sequence>MNQQTPIHSSEQKLRNDISAATWRCEKALKAKMQNDLRLDGAAWDKISASSSSLMEQLRANTNIPLIDQFLTEYGLSSDEGVQLMRLAEALSRTTDPVTANELIRDKLKGRRWLSHAGSGHTLAMSLSGRALHLTDKWLQWTKNARNPLAKTGNAKLRFATRTAIKALSSQFVFAETLDQALKRAKQYGQTGYLFSFDMLGEAARTMSDAEKYYAAYTQALDKVAQNAQSHDPRFNHGISIKLSALHPRYEYAQAKHVVPQIARKLLTLAIKAKKANVQITIDAEETERLDISMDVLAALIASPELRGWQGLGFVVQAYQRRALPLLDWLTEKSRQLEAPLFIRLVKGAYWDSEIKRAQEMGLESYPVFTRKEMTDLSYLACAQKLLDHPDCFHPQFATHNAYSAAAVQELAGNDHDIEFQRLFGMGQQLHDIILTQPNASSRIYAPVGTQKDLLSYLIRRLLENGANSSFVNKLADQDIPLFTLARDPVTELTQYQSVTNDIIPKPRRYLLGTREIAAGWDLSNPEIQSRFKKGLNHAAQDTFLAAPNIIGEEATGDQQAVANPAMLHEVIGHVVSADEKQAETAVEAANLAFKGWSSRPVSERAAALEKAADLLELRAGTFHYLAVKEAGKTWSDAIDEVREAVDFCRYYAQQARAASFADREALGVTICISPWNFPLAIFLGQITAALAAGNTVVAKPAEQTPLIAAEAVRLLHDAGIDPAAINLVPGDGAHIGEALISNPAVAAVCFTGSTATAKRIASRLADQGRALTPLIAETGGINAMIVDSSALLEQTVDDVVSSAFQSAGQRCSALRVLCVQEDIADAFMELLSGAMDALRIGNPDQMDCDIGPVIDADAKQNIVSHIKRLDEIGRKVGETTTGLIPEGHFIRPVAYELDRFSDIDREIFGPVLHIVRFSAHEKMGMIDKINNSGFGLTLGIHSRIDSICDAMAKQAHVGNIYINRNQIGAVVGVQPFGGQGMSGTGPKAGGPLYLPRLSKKIGSKIDISNKPVAVTDSDDKTILGDLSRAVSDGIAAYNETDGGFPSDEVITTLARDIGSEFGELIGRELQSRKHLLTNDGALASPAGETNAYHLQGRGLIISVMQDDDAILVACARAIVTGNSFLQIDQGGSTSDIDPVFTAINRTIGIDRFVQRTISTLDDLTSQLQDAPFGALITEPNDANIKAIGVAIASRKGSIPPILTMADTHDRFVHEKTITRNIAAAGGDVSLLNA</sequence>
<dbReference type="EMBL" id="CP071794">
    <property type="protein sequence ID" value="QTD56034.1"/>
    <property type="molecule type" value="Genomic_DNA"/>
</dbReference>
<dbReference type="InterPro" id="IPR016161">
    <property type="entry name" value="Ald_DH/histidinol_DH"/>
</dbReference>
<dbReference type="EC" id="1.2.1.88" evidence="5"/>
<evidence type="ECO:0000313" key="10">
    <source>
        <dbReference type="Proteomes" id="UP000663923"/>
    </source>
</evidence>
<comment type="function">
    <text evidence="5">Oxidizes proline to glutamate for use as a carbon and nitrogen source.</text>
</comment>
<dbReference type="EC" id="1.5.5.2" evidence="5"/>
<evidence type="ECO:0000259" key="7">
    <source>
        <dbReference type="Pfam" id="PF01619"/>
    </source>
</evidence>
<dbReference type="CDD" id="cd07125">
    <property type="entry name" value="ALDH_PutA-P5CDH"/>
    <property type="match status" value="1"/>
</dbReference>
<keyword evidence="5" id="KW-0238">DNA-binding</keyword>
<dbReference type="Pfam" id="PF00171">
    <property type="entry name" value="Aldedh"/>
    <property type="match status" value="1"/>
</dbReference>
<evidence type="ECO:0000313" key="9">
    <source>
        <dbReference type="EMBL" id="QTD56034.1"/>
    </source>
</evidence>
<dbReference type="SUPFAM" id="SSF81935">
    <property type="entry name" value="N-terminal domain of bifunctional PutA protein"/>
    <property type="match status" value="1"/>
</dbReference>
<evidence type="ECO:0000256" key="3">
    <source>
        <dbReference type="ARBA" id="ARBA00023027"/>
    </source>
</evidence>
<keyword evidence="2 5" id="KW-0560">Oxidoreductase</keyword>
<name>A0ABX7T389_9SPHN</name>
<dbReference type="GO" id="GO:0003842">
    <property type="term" value="F:L-glutamate gamma-semialdehyde dehydrogenase activity"/>
    <property type="evidence" value="ECO:0007669"/>
    <property type="project" value="UniProtKB-EC"/>
</dbReference>
<keyword evidence="3 5" id="KW-0520">NAD</keyword>
<dbReference type="InterPro" id="IPR015590">
    <property type="entry name" value="Aldehyde_DH_dom"/>
</dbReference>
<dbReference type="Gene3D" id="1.20.5.460">
    <property type="entry name" value="Single helix bin"/>
    <property type="match status" value="1"/>
</dbReference>
<dbReference type="PIRSF" id="PIRSF000197">
    <property type="entry name" value="Bifunct_PutA"/>
    <property type="match status" value="1"/>
</dbReference>
<evidence type="ECO:0000256" key="1">
    <source>
        <dbReference type="ARBA" id="ARBA00004786"/>
    </source>
</evidence>
<dbReference type="InterPro" id="IPR016163">
    <property type="entry name" value="Ald_DH_C"/>
</dbReference>
<keyword evidence="5" id="KW-0274">FAD</keyword>
<keyword evidence="10" id="KW-1185">Reference proteome</keyword>
<proteinExistence type="inferred from homology"/>
<feature type="domain" description="Aldehyde dehydrogenase" evidence="6">
    <location>
        <begin position="558"/>
        <end position="992"/>
    </location>
</feature>
<comment type="catalytic activity">
    <reaction evidence="4 5">
        <text>L-glutamate 5-semialdehyde + NAD(+) + H2O = L-glutamate + NADH + 2 H(+)</text>
        <dbReference type="Rhea" id="RHEA:30235"/>
        <dbReference type="ChEBI" id="CHEBI:15377"/>
        <dbReference type="ChEBI" id="CHEBI:15378"/>
        <dbReference type="ChEBI" id="CHEBI:29985"/>
        <dbReference type="ChEBI" id="CHEBI:57540"/>
        <dbReference type="ChEBI" id="CHEBI:57945"/>
        <dbReference type="ChEBI" id="CHEBI:58066"/>
        <dbReference type="EC" id="1.2.1.88"/>
    </reaction>
</comment>
<evidence type="ECO:0000259" key="8">
    <source>
        <dbReference type="Pfam" id="PF14850"/>
    </source>
</evidence>
<dbReference type="Gene3D" id="3.40.605.10">
    <property type="entry name" value="Aldehyde Dehydrogenase, Chain A, domain 1"/>
    <property type="match status" value="1"/>
</dbReference>
<dbReference type="InterPro" id="IPR016160">
    <property type="entry name" value="Ald_DH_CS_CYS"/>
</dbReference>
<dbReference type="Gene3D" id="3.20.20.220">
    <property type="match status" value="1"/>
</dbReference>
<keyword evidence="5" id="KW-0678">Repressor</keyword>
<keyword evidence="5" id="KW-0642">Proline metabolism</keyword>
<dbReference type="Proteomes" id="UP000663923">
    <property type="component" value="Chromosome"/>
</dbReference>